<feature type="compositionally biased region" description="Polar residues" evidence="3">
    <location>
        <begin position="50"/>
        <end position="63"/>
    </location>
</feature>
<evidence type="ECO:0000313" key="5">
    <source>
        <dbReference type="Proteomes" id="UP000087766"/>
    </source>
</evidence>
<keyword evidence="1 2" id="KW-0694">RNA-binding</keyword>
<feature type="domain" description="HTH La-type RNA-binding" evidence="4">
    <location>
        <begin position="393"/>
        <end position="482"/>
    </location>
</feature>
<dbReference type="InterPro" id="IPR036388">
    <property type="entry name" value="WH-like_DNA-bd_sf"/>
</dbReference>
<dbReference type="PROSITE" id="PS50961">
    <property type="entry name" value="HTH_LA"/>
    <property type="match status" value="1"/>
</dbReference>
<gene>
    <name evidence="6" type="primary">LOC106763993</name>
</gene>
<dbReference type="PANTHER" id="PTHR22792">
    <property type="entry name" value="LUPUS LA PROTEIN-RELATED"/>
    <property type="match status" value="1"/>
</dbReference>
<evidence type="ECO:0000256" key="2">
    <source>
        <dbReference type="PROSITE-ProRule" id="PRU00332"/>
    </source>
</evidence>
<dbReference type="SUPFAM" id="SSF46785">
    <property type="entry name" value="Winged helix' DNA-binding domain"/>
    <property type="match status" value="1"/>
</dbReference>
<feature type="region of interest" description="Disordered" evidence="3">
    <location>
        <begin position="306"/>
        <end position="331"/>
    </location>
</feature>
<evidence type="ECO:0000256" key="1">
    <source>
        <dbReference type="ARBA" id="ARBA00022884"/>
    </source>
</evidence>
<proteinExistence type="predicted"/>
<accession>A0A1S3UCB9</accession>
<feature type="compositionally biased region" description="Polar residues" evidence="3">
    <location>
        <begin position="1"/>
        <end position="17"/>
    </location>
</feature>
<dbReference type="Gene3D" id="1.10.10.10">
    <property type="entry name" value="Winged helix-like DNA-binding domain superfamily/Winged helix DNA-binding domain"/>
    <property type="match status" value="1"/>
</dbReference>
<dbReference type="SMART" id="SM00715">
    <property type="entry name" value="LA"/>
    <property type="match status" value="1"/>
</dbReference>
<dbReference type="PANTHER" id="PTHR22792:SF147">
    <property type="entry name" value="LA-RELATED PROTEIN 6 LA RNA-BINDING DOMAIN PROTEIN"/>
    <property type="match status" value="1"/>
</dbReference>
<dbReference type="STRING" id="3916.A0A1S3UCB9"/>
<dbReference type="KEGG" id="vra:106763993"/>
<feature type="compositionally biased region" description="Polar residues" evidence="3">
    <location>
        <begin position="160"/>
        <end position="200"/>
    </location>
</feature>
<reference evidence="5" key="1">
    <citation type="journal article" date="2014" name="Nat. Commun.">
        <title>Genome sequence of mungbean and insights into evolution within Vigna species.</title>
        <authorList>
            <person name="Kang Y.J."/>
            <person name="Kim S.K."/>
            <person name="Kim M.Y."/>
            <person name="Lestari P."/>
            <person name="Kim K.H."/>
            <person name="Ha B.K."/>
            <person name="Jun T.H."/>
            <person name="Hwang W.J."/>
            <person name="Lee T."/>
            <person name="Lee J."/>
            <person name="Shim S."/>
            <person name="Yoon M.Y."/>
            <person name="Jang Y.E."/>
            <person name="Han K.S."/>
            <person name="Taeprayoon P."/>
            <person name="Yoon N."/>
            <person name="Somta P."/>
            <person name="Tanya P."/>
            <person name="Kim K.S."/>
            <person name="Gwag J.G."/>
            <person name="Moon J.K."/>
            <person name="Lee Y.H."/>
            <person name="Park B.S."/>
            <person name="Bombarely A."/>
            <person name="Doyle J.J."/>
            <person name="Jackson S.A."/>
            <person name="Schafleitner R."/>
            <person name="Srinives P."/>
            <person name="Varshney R.K."/>
            <person name="Lee S.H."/>
        </authorList>
    </citation>
    <scope>NUCLEOTIDE SEQUENCE [LARGE SCALE GENOMIC DNA]</scope>
    <source>
        <strain evidence="5">cv. VC1973A</strain>
    </source>
</reference>
<feature type="compositionally biased region" description="Low complexity" evidence="3">
    <location>
        <begin position="64"/>
        <end position="74"/>
    </location>
</feature>
<dbReference type="InterPro" id="IPR045180">
    <property type="entry name" value="La_dom_prot"/>
</dbReference>
<dbReference type="OrthoDB" id="340227at2759"/>
<feature type="region of interest" description="Disordered" evidence="3">
    <location>
        <begin position="484"/>
        <end position="503"/>
    </location>
</feature>
<evidence type="ECO:0000259" key="4">
    <source>
        <dbReference type="PROSITE" id="PS50961"/>
    </source>
</evidence>
<evidence type="ECO:0000256" key="3">
    <source>
        <dbReference type="SAM" id="MobiDB-lite"/>
    </source>
</evidence>
<dbReference type="AlphaFoldDB" id="A0A1S3UCB9"/>
<feature type="compositionally biased region" description="Low complexity" evidence="3">
    <location>
        <begin position="484"/>
        <end position="500"/>
    </location>
</feature>
<protein>
    <submittedName>
        <fullName evidence="6">La-related protein 1B</fullName>
    </submittedName>
</protein>
<organism evidence="5 6">
    <name type="scientific">Vigna radiata var. radiata</name>
    <name type="common">Mung bean</name>
    <name type="synonym">Phaseolus aureus</name>
    <dbReference type="NCBI Taxonomy" id="3916"/>
    <lineage>
        <taxon>Eukaryota</taxon>
        <taxon>Viridiplantae</taxon>
        <taxon>Streptophyta</taxon>
        <taxon>Embryophyta</taxon>
        <taxon>Tracheophyta</taxon>
        <taxon>Spermatophyta</taxon>
        <taxon>Magnoliopsida</taxon>
        <taxon>eudicotyledons</taxon>
        <taxon>Gunneridae</taxon>
        <taxon>Pentapetalae</taxon>
        <taxon>rosids</taxon>
        <taxon>fabids</taxon>
        <taxon>Fabales</taxon>
        <taxon>Fabaceae</taxon>
        <taxon>Papilionoideae</taxon>
        <taxon>50 kb inversion clade</taxon>
        <taxon>NPAAA clade</taxon>
        <taxon>indigoferoid/millettioid clade</taxon>
        <taxon>Phaseoleae</taxon>
        <taxon>Vigna</taxon>
    </lineage>
</organism>
<reference evidence="6" key="2">
    <citation type="submission" date="2025-08" db="UniProtKB">
        <authorList>
            <consortium name="RefSeq"/>
        </authorList>
    </citation>
    <scope>IDENTIFICATION</scope>
    <source>
        <tissue evidence="6">Leaf</tissue>
    </source>
</reference>
<evidence type="ECO:0000313" key="6">
    <source>
        <dbReference type="RefSeq" id="XP_014503671.1"/>
    </source>
</evidence>
<dbReference type="RefSeq" id="XP_014503671.1">
    <property type="nucleotide sequence ID" value="XM_014648185.2"/>
</dbReference>
<name>A0A1S3UCB9_VIGRR</name>
<dbReference type="Proteomes" id="UP000087766">
    <property type="component" value="Chromosome 6"/>
</dbReference>
<feature type="region of interest" description="Disordered" evidence="3">
    <location>
        <begin position="1"/>
        <end position="234"/>
    </location>
</feature>
<dbReference type="CDD" id="cd07323">
    <property type="entry name" value="LAM"/>
    <property type="match status" value="1"/>
</dbReference>
<dbReference type="GO" id="GO:0003723">
    <property type="term" value="F:RNA binding"/>
    <property type="evidence" value="ECO:0007669"/>
    <property type="project" value="UniProtKB-UniRule"/>
</dbReference>
<dbReference type="InterPro" id="IPR036390">
    <property type="entry name" value="WH_DNA-bd_sf"/>
</dbReference>
<sequence length="534" mass="57684">MVTTAKSPNHHSSSTASRPADANSPKFPRKNLPSPWAQVVRGGELESVPGINQSPPSVPGINQSPPSTSSSTSSLITDQAPSSDCSPKVIPSSSPAMDNSNTVGVADSSDDAEDNADRSKKPVWNKPSNGVVVETGPVMGAESWPSLSASTKGSVKLPAESSSKTVADGSLSTSQVPMTSQAPQKQSNTNVNANPGTNYNVPGRQRSMKRVGGSGIVSGPSQSNFSNPPPPPPPPPFPVYHLPPPVSYGMVTVVPEPAPRDHYRNGNWDPRSMMRGFVPGMNEYRGSSHRNYFGHNSRGDGSYHNSYGSRHDQDRRNYGNTRDTFVPQPRMPPRGLLRHPPPSPAAFVGHQPIGPFANPMGFSEFYYYQPVTMDQFSGMPYFTPGPPLATFISATESALSNMILRQIEYYFSDANLVRDEFLRSKMDEQGWVPVTLIADFPRVKSLTTNVQLILDSMRTSTIVEVLGDKLRRHNDWMKWLSSKTRSESTSTSSSPRGSRSNNLTANFQAITLEETAESCSLPQLSNGGATGSST</sequence>
<dbReference type="FunFam" id="1.10.10.10:FF:000131">
    <property type="entry name" value="la-related protein 1B isoform X2"/>
    <property type="match status" value="1"/>
</dbReference>
<keyword evidence="5" id="KW-1185">Reference proteome</keyword>
<dbReference type="GeneID" id="106763993"/>
<dbReference type="Pfam" id="PF05383">
    <property type="entry name" value="La"/>
    <property type="match status" value="1"/>
</dbReference>
<feature type="compositionally biased region" description="Polar residues" evidence="3">
    <location>
        <begin position="75"/>
        <end position="103"/>
    </location>
</feature>
<dbReference type="InterPro" id="IPR006630">
    <property type="entry name" value="La_HTH"/>
</dbReference>